<dbReference type="PANTHER" id="PTHR14162:SF1">
    <property type="entry name" value="MUCOSAL ADDRESSIN CELL ADHESION MOLECULE 1"/>
    <property type="match status" value="1"/>
</dbReference>
<dbReference type="InterPro" id="IPR015169">
    <property type="entry name" value="Adhes-Ig-like"/>
</dbReference>
<dbReference type="InterPro" id="IPR003599">
    <property type="entry name" value="Ig_sub"/>
</dbReference>
<accession>A0ABM0J886</accession>
<dbReference type="Proteomes" id="UP000694863">
    <property type="component" value="Unplaced"/>
</dbReference>
<protein>
    <submittedName>
        <fullName evidence="4">Mucosal addressin cell adhesion molecule 1</fullName>
    </submittedName>
</protein>
<dbReference type="PANTHER" id="PTHR14162">
    <property type="entry name" value="MUCOSAL ADDRESSIN CELL ADHESION MOLECULE-1"/>
    <property type="match status" value="1"/>
</dbReference>
<proteinExistence type="predicted"/>
<organism evidence="3 4">
    <name type="scientific">Echinops telfairi</name>
    <name type="common">Lesser hedgehog tenrec</name>
    <dbReference type="NCBI Taxonomy" id="9371"/>
    <lineage>
        <taxon>Eukaryota</taxon>
        <taxon>Metazoa</taxon>
        <taxon>Chordata</taxon>
        <taxon>Craniata</taxon>
        <taxon>Vertebrata</taxon>
        <taxon>Euteleostomi</taxon>
        <taxon>Mammalia</taxon>
        <taxon>Eutheria</taxon>
        <taxon>Afrotheria</taxon>
        <taxon>Tenrecidae</taxon>
        <taxon>Tenrecinae</taxon>
        <taxon>Echinops</taxon>
    </lineage>
</organism>
<feature type="compositionally biased region" description="Basic and acidic residues" evidence="1">
    <location>
        <begin position="172"/>
        <end position="183"/>
    </location>
</feature>
<feature type="region of interest" description="Disordered" evidence="1">
    <location>
        <begin position="1"/>
        <end position="44"/>
    </location>
</feature>
<feature type="non-terminal residue" evidence="4">
    <location>
        <position position="541"/>
    </location>
</feature>
<dbReference type="GeneID" id="101658314"/>
<dbReference type="SUPFAM" id="SSF48726">
    <property type="entry name" value="Immunoglobulin"/>
    <property type="match status" value="2"/>
</dbReference>
<dbReference type="InterPro" id="IPR013783">
    <property type="entry name" value="Ig-like_fold"/>
</dbReference>
<feature type="region of interest" description="Disordered" evidence="1">
    <location>
        <begin position="429"/>
        <end position="541"/>
    </location>
</feature>
<name>A0ABM0J886_ECHTE</name>
<keyword evidence="3" id="KW-1185">Reference proteome</keyword>
<dbReference type="RefSeq" id="XP_004717068.2">
    <property type="nucleotide sequence ID" value="XM_004717011.2"/>
</dbReference>
<dbReference type="Gene3D" id="2.60.40.10">
    <property type="entry name" value="Immunoglobulins"/>
    <property type="match status" value="2"/>
</dbReference>
<reference evidence="4" key="1">
    <citation type="submission" date="2025-08" db="UniProtKB">
        <authorList>
            <consortium name="RefSeq"/>
        </authorList>
    </citation>
    <scope>IDENTIFICATION</scope>
</reference>
<feature type="compositionally biased region" description="Polar residues" evidence="1">
    <location>
        <begin position="477"/>
        <end position="496"/>
    </location>
</feature>
<dbReference type="InterPro" id="IPR036179">
    <property type="entry name" value="Ig-like_dom_sf"/>
</dbReference>
<feature type="compositionally biased region" description="Polar residues" evidence="1">
    <location>
        <begin position="1"/>
        <end position="18"/>
    </location>
</feature>
<evidence type="ECO:0000259" key="2">
    <source>
        <dbReference type="SMART" id="SM00409"/>
    </source>
</evidence>
<feature type="compositionally biased region" description="Low complexity" evidence="1">
    <location>
        <begin position="452"/>
        <end position="461"/>
    </location>
</feature>
<evidence type="ECO:0000313" key="3">
    <source>
        <dbReference type="Proteomes" id="UP000694863"/>
    </source>
</evidence>
<sequence>MHSFATVSKNRNTDTLTTEDPAGLWDPRDPGPAPPRALTPTSLRLEGRPAVRTALWERSPAAAGGPAPHGMTGVAGQHSCSVRECGNHLAVHTFNPGHHHGNNSLDEGWTLLHLQMTYVNPGHWHEASRTNSPNKILAAVPPHYLNTCQPSQPLLAASVSPFATPPLGLPRARQDAHGPRWRDSNLTPRAPYSETGETEGRDEEARSMERGLTLLLSLFLLGCLPRCPGQVLEVDPPQPEVVVQVGGSRQLTCRLACPGRAASVQWRGLDTSLGAVRSGPGVSVLSVRNASLAATGTHVCVGSCGTRTWQHAVHLLVFAFPDQLSVSPAALVTGRDQELACTAHNVTPADPSLLFFSLLLGEQELEGAQAAGWDVEAQGEEDPLFHVTERWLLPPLGTPAPPHLHCRATMQLPGLELSWQRAVPVLHSLPASEDPTSTTLELPKSTSPEPPTSTSASLRPPSTSPEPPTSTSASLRLPSTSLEPLTSISLRPLSTSPEPPTSIYLGPPLTSPEPPTFPSLRPLTSTTSEPPTHRPCRPEIL</sequence>
<evidence type="ECO:0000313" key="4">
    <source>
        <dbReference type="RefSeq" id="XP_004717068.2"/>
    </source>
</evidence>
<dbReference type="Pfam" id="PF09085">
    <property type="entry name" value="Adhes-Ig_like"/>
    <property type="match status" value="1"/>
</dbReference>
<gene>
    <name evidence="4" type="primary">MADCAM1</name>
</gene>
<dbReference type="InterPro" id="IPR037413">
    <property type="entry name" value="MADCAM1"/>
</dbReference>
<feature type="domain" description="Immunoglobulin" evidence="2">
    <location>
        <begin position="238"/>
        <end position="318"/>
    </location>
</feature>
<evidence type="ECO:0000256" key="1">
    <source>
        <dbReference type="SAM" id="MobiDB-lite"/>
    </source>
</evidence>
<feature type="region of interest" description="Disordered" evidence="1">
    <location>
        <begin position="166"/>
        <end position="205"/>
    </location>
</feature>
<dbReference type="SMART" id="SM00409">
    <property type="entry name" value="IG"/>
    <property type="match status" value="1"/>
</dbReference>